<evidence type="ECO:0000256" key="2">
    <source>
        <dbReference type="ARBA" id="ARBA00022679"/>
    </source>
</evidence>
<evidence type="ECO:0008006" key="13">
    <source>
        <dbReference type="Google" id="ProtNLM"/>
    </source>
</evidence>
<dbReference type="Gene3D" id="1.10.220.160">
    <property type="match status" value="1"/>
</dbReference>
<evidence type="ECO:0000256" key="4">
    <source>
        <dbReference type="ARBA" id="ARBA00022723"/>
    </source>
</evidence>
<evidence type="ECO:0000259" key="10">
    <source>
        <dbReference type="PROSITE" id="PS50865"/>
    </source>
</evidence>
<dbReference type="PROSITE" id="PS50865">
    <property type="entry name" value="ZF_MYND_2"/>
    <property type="match status" value="1"/>
</dbReference>
<evidence type="ECO:0000313" key="12">
    <source>
        <dbReference type="Proteomes" id="UP001627154"/>
    </source>
</evidence>
<dbReference type="GO" id="GO:0008757">
    <property type="term" value="F:S-adenosylmethionine-dependent methyltransferase activity"/>
    <property type="evidence" value="ECO:0007669"/>
    <property type="project" value="UniProtKB-ARBA"/>
</dbReference>
<dbReference type="InterPro" id="IPR019734">
    <property type="entry name" value="TPR_rpt"/>
</dbReference>
<dbReference type="EMBL" id="JBJJXI010000093">
    <property type="protein sequence ID" value="KAL3394084.1"/>
    <property type="molecule type" value="Genomic_DNA"/>
</dbReference>
<dbReference type="InterPro" id="IPR002893">
    <property type="entry name" value="Znf_MYND"/>
</dbReference>
<dbReference type="SUPFAM" id="SSF144232">
    <property type="entry name" value="HIT/MYND zinc finger-like"/>
    <property type="match status" value="1"/>
</dbReference>
<keyword evidence="2" id="KW-0808">Transferase</keyword>
<feature type="repeat" description="TPR" evidence="8">
    <location>
        <begin position="79"/>
        <end position="112"/>
    </location>
</feature>
<dbReference type="PROSITE" id="PS50280">
    <property type="entry name" value="SET"/>
    <property type="match status" value="1"/>
</dbReference>
<dbReference type="SUPFAM" id="SSF48452">
    <property type="entry name" value="TPR-like"/>
    <property type="match status" value="1"/>
</dbReference>
<dbReference type="InterPro" id="IPR001214">
    <property type="entry name" value="SET_dom"/>
</dbReference>
<organism evidence="11 12">
    <name type="scientific">Trichogramma kaykai</name>
    <dbReference type="NCBI Taxonomy" id="54128"/>
    <lineage>
        <taxon>Eukaryota</taxon>
        <taxon>Metazoa</taxon>
        <taxon>Ecdysozoa</taxon>
        <taxon>Arthropoda</taxon>
        <taxon>Hexapoda</taxon>
        <taxon>Insecta</taxon>
        <taxon>Pterygota</taxon>
        <taxon>Neoptera</taxon>
        <taxon>Endopterygota</taxon>
        <taxon>Hymenoptera</taxon>
        <taxon>Apocrita</taxon>
        <taxon>Proctotrupomorpha</taxon>
        <taxon>Chalcidoidea</taxon>
        <taxon>Trichogrammatidae</taxon>
        <taxon>Trichogramma</taxon>
    </lineage>
</organism>
<dbReference type="PROSITE" id="PS50005">
    <property type="entry name" value="TPR"/>
    <property type="match status" value="1"/>
</dbReference>
<keyword evidence="1" id="KW-0489">Methyltransferase</keyword>
<dbReference type="PANTHER" id="PTHR46165">
    <property type="entry name" value="SET AND MYND DOMAIN-CONTAINING PROTEIN 4"/>
    <property type="match status" value="1"/>
</dbReference>
<evidence type="ECO:0000256" key="1">
    <source>
        <dbReference type="ARBA" id="ARBA00022603"/>
    </source>
</evidence>
<gene>
    <name evidence="11" type="ORF">TKK_011626</name>
</gene>
<keyword evidence="12" id="KW-1185">Reference proteome</keyword>
<feature type="domain" description="MYND-type" evidence="10">
    <location>
        <begin position="247"/>
        <end position="286"/>
    </location>
</feature>
<dbReference type="PANTHER" id="PTHR46165:SF2">
    <property type="entry name" value="SET AND MYND DOMAIN-CONTAINING PROTEIN 4"/>
    <property type="match status" value="1"/>
</dbReference>
<keyword evidence="6" id="KW-0862">Zinc</keyword>
<keyword evidence="5 7" id="KW-0863">Zinc-finger</keyword>
<proteinExistence type="predicted"/>
<evidence type="ECO:0000256" key="8">
    <source>
        <dbReference type="PROSITE-ProRule" id="PRU00339"/>
    </source>
</evidence>
<evidence type="ECO:0000256" key="6">
    <source>
        <dbReference type="ARBA" id="ARBA00022833"/>
    </source>
</evidence>
<dbReference type="GO" id="GO:0032259">
    <property type="term" value="P:methylation"/>
    <property type="evidence" value="ECO:0007669"/>
    <property type="project" value="UniProtKB-KW"/>
</dbReference>
<dbReference type="GO" id="GO:0008276">
    <property type="term" value="F:protein methyltransferase activity"/>
    <property type="evidence" value="ECO:0007669"/>
    <property type="project" value="UniProtKB-ARBA"/>
</dbReference>
<dbReference type="Proteomes" id="UP001627154">
    <property type="component" value="Unassembled WGS sequence"/>
</dbReference>
<dbReference type="Gene3D" id="1.25.40.10">
    <property type="entry name" value="Tetratricopeptide repeat domain"/>
    <property type="match status" value="1"/>
</dbReference>
<dbReference type="AlphaFoldDB" id="A0ABD2WMZ5"/>
<keyword evidence="8" id="KW-0802">TPR repeat</keyword>
<reference evidence="11 12" key="1">
    <citation type="journal article" date="2024" name="bioRxiv">
        <title>A reference genome for Trichogramma kaykai: A tiny desert-dwelling parasitoid wasp with competing sex-ratio distorters.</title>
        <authorList>
            <person name="Culotta J."/>
            <person name="Lindsey A.R."/>
        </authorList>
    </citation>
    <scope>NUCLEOTIDE SEQUENCE [LARGE SCALE GENOMIC DNA]</scope>
    <source>
        <strain evidence="11 12">KSX58</strain>
    </source>
</reference>
<evidence type="ECO:0000259" key="9">
    <source>
        <dbReference type="PROSITE" id="PS50280"/>
    </source>
</evidence>
<dbReference type="PROSITE" id="PS01360">
    <property type="entry name" value="ZF_MYND_1"/>
    <property type="match status" value="1"/>
</dbReference>
<accession>A0ABD2WMZ5</accession>
<feature type="domain" description="SET" evidence="9">
    <location>
        <begin position="202"/>
        <end position="495"/>
    </location>
</feature>
<dbReference type="InterPro" id="IPR011990">
    <property type="entry name" value="TPR-like_helical_dom_sf"/>
</dbReference>
<dbReference type="InterPro" id="IPR052097">
    <property type="entry name" value="SET-MYND_domain_protein"/>
</dbReference>
<protein>
    <recommendedName>
        <fullName evidence="13">MYND-type domain-containing protein</fullName>
    </recommendedName>
</protein>
<comment type="caution">
    <text evidence="11">The sequence shown here is derived from an EMBL/GenBank/DDBJ whole genome shotgun (WGS) entry which is preliminary data.</text>
</comment>
<dbReference type="InterPro" id="IPR046341">
    <property type="entry name" value="SET_dom_sf"/>
</dbReference>
<dbReference type="SUPFAM" id="SSF82199">
    <property type="entry name" value="SET domain"/>
    <property type="match status" value="1"/>
</dbReference>
<dbReference type="GO" id="GO:0008170">
    <property type="term" value="F:N-methyltransferase activity"/>
    <property type="evidence" value="ECO:0007669"/>
    <property type="project" value="UniProtKB-ARBA"/>
</dbReference>
<name>A0ABD2WMZ5_9HYME</name>
<keyword evidence="3" id="KW-0949">S-adenosyl-L-methionine</keyword>
<dbReference type="Pfam" id="PF00856">
    <property type="entry name" value="SET"/>
    <property type="match status" value="1"/>
</dbReference>
<evidence type="ECO:0000256" key="3">
    <source>
        <dbReference type="ARBA" id="ARBA00022691"/>
    </source>
</evidence>
<dbReference type="Gene3D" id="2.170.270.10">
    <property type="entry name" value="SET domain"/>
    <property type="match status" value="2"/>
</dbReference>
<dbReference type="GO" id="GO:0008270">
    <property type="term" value="F:zinc ion binding"/>
    <property type="evidence" value="ECO:0007669"/>
    <property type="project" value="UniProtKB-KW"/>
</dbReference>
<sequence>MDAERTAIVDFLSRPEIKDFAMRSDTKYQIKSAEESIKARKKGNNIYIKKKHTADDHQMILYFYNKSIAYAPNESEELMYAYSNRAYLLMHINKYNEAIDSLDKALRLTNSTNMKLKLYCQKVKCLAALGSSTKDDVLKEIDEIFHTSKISVEDATFVPIIIEKTKSEVASIKRYEPKNPKLLQEKEERNKIINDKEKVPFEFVEIKPTENMGKGLYAKTDFKTGDIVLIEKPCLIQPDFSNQYVFCSQCLAVAWTGIPCETCHDYIFCSLKCKSMAWEEYHHIECSITPYLILYNPQIVKWIHMSLKFLISLMKNNETIYEFKSKLKFSKKNQVEVMNEELEQKIELFNKLMNFSHILPKKPNFLATCATINTLIYLMKYTSFFPEQLKNLQYDDLSKNKDFIFIGSLLLRLVKISAVNVHCIADESTEISSEEESQKHLCHTKSRGFCMGIISSMTNNSCTPNIRRCFTDDMKYVFYAMEPITRGTQLLDAYKACFYNCPLMRRKELHENFVCQCIACEEDWPSLLIPDVDEVFMSHKQQFEPKTFFTELRFMQEISPLVHQMTQKNYYFDKDLIQAMTDMMNEIVQVLPQPSLARSTLFYHLDLILGNYYGLTVDFENSCCT</sequence>
<evidence type="ECO:0000256" key="7">
    <source>
        <dbReference type="PROSITE-ProRule" id="PRU00134"/>
    </source>
</evidence>
<evidence type="ECO:0000313" key="11">
    <source>
        <dbReference type="EMBL" id="KAL3394084.1"/>
    </source>
</evidence>
<keyword evidence="4" id="KW-0479">Metal-binding</keyword>
<evidence type="ECO:0000256" key="5">
    <source>
        <dbReference type="ARBA" id="ARBA00022771"/>
    </source>
</evidence>
<dbReference type="Gene3D" id="6.10.140.2220">
    <property type="match status" value="1"/>
</dbReference>